<accession>A0A096C357</accession>
<evidence type="ECO:0000313" key="2">
    <source>
        <dbReference type="Proteomes" id="UP000029538"/>
    </source>
</evidence>
<dbReference type="AlphaFoldDB" id="A0A096C357"/>
<protein>
    <submittedName>
        <fullName evidence="1">Uncharacterized protein</fullName>
    </submittedName>
</protein>
<sequence length="96" mass="10908">MILFFMLRTLIVLLRFYIRLQRYNNKARIAKKNLRVENIRSCQGLGELETLGQLEKLGKLGELGKLGILGELGKLGKLEILEFLVPLVLPSFPNSP</sequence>
<reference evidence="1 2" key="1">
    <citation type="submission" date="2014-07" db="EMBL/GenBank/DDBJ databases">
        <authorList>
            <person name="McCorrison J."/>
            <person name="Sanka R."/>
            <person name="Torralba M."/>
            <person name="Gillis M."/>
            <person name="Haft D.H."/>
            <person name="Methe B."/>
            <person name="Sutton G."/>
            <person name="Nelson K.E."/>
        </authorList>
    </citation>
    <scope>NUCLEOTIDE SEQUENCE [LARGE SCALE GENOMIC DNA]</scope>
    <source>
        <strain evidence="1 2">DNF00882</strain>
    </source>
</reference>
<comment type="caution">
    <text evidence="1">The sequence shown here is derived from an EMBL/GenBank/DDBJ whole genome shotgun (WGS) entry which is preliminary data.</text>
</comment>
<gene>
    <name evidence="1" type="ORF">HMPREF0654_05350</name>
</gene>
<dbReference type="Proteomes" id="UP000029538">
    <property type="component" value="Unassembled WGS sequence"/>
</dbReference>
<organism evidence="1 2">
    <name type="scientific">Prevotella disiens DNF00882</name>
    <dbReference type="NCBI Taxonomy" id="1401075"/>
    <lineage>
        <taxon>Bacteria</taxon>
        <taxon>Pseudomonadati</taxon>
        <taxon>Bacteroidota</taxon>
        <taxon>Bacteroidia</taxon>
        <taxon>Bacteroidales</taxon>
        <taxon>Prevotellaceae</taxon>
        <taxon>Prevotella</taxon>
    </lineage>
</organism>
<dbReference type="EMBL" id="JRNR01000046">
    <property type="protein sequence ID" value="KGF49382.1"/>
    <property type="molecule type" value="Genomic_DNA"/>
</dbReference>
<evidence type="ECO:0000313" key="1">
    <source>
        <dbReference type="EMBL" id="KGF49382.1"/>
    </source>
</evidence>
<proteinExistence type="predicted"/>
<name>A0A096C357_9BACT</name>